<evidence type="ECO:0000256" key="1">
    <source>
        <dbReference type="ARBA" id="ARBA00006171"/>
    </source>
</evidence>
<dbReference type="GO" id="GO:0030246">
    <property type="term" value="F:carbohydrate binding"/>
    <property type="evidence" value="ECO:0007669"/>
    <property type="project" value="InterPro"/>
</dbReference>
<dbReference type="GO" id="GO:0050082">
    <property type="term" value="F:maltose phosphorylase activity"/>
    <property type="evidence" value="ECO:0007669"/>
    <property type="project" value="UniProtKB-EC"/>
</dbReference>
<comment type="similarity">
    <text evidence="1">Belongs to the HAD-like hydrolase superfamily. CbbY/CbbZ/Gph/YieH family.</text>
</comment>
<dbReference type="SUPFAM" id="SSF74650">
    <property type="entry name" value="Galactose mutarotase-like"/>
    <property type="match status" value="1"/>
</dbReference>
<feature type="domain" description="Glycoside hydrolase family 65 central catalytic" evidence="2">
    <location>
        <begin position="516"/>
        <end position="894"/>
    </location>
</feature>
<accession>A0A3B0VUT1</accession>
<dbReference type="NCBIfam" id="TIGR01990">
    <property type="entry name" value="bPGM"/>
    <property type="match status" value="1"/>
</dbReference>
<dbReference type="NCBIfam" id="TIGR02009">
    <property type="entry name" value="PGMB-YQAB-SF"/>
    <property type="match status" value="1"/>
</dbReference>
<keyword evidence="5" id="KW-0328">Glycosyltransferase</keyword>
<dbReference type="InterPro" id="IPR012341">
    <property type="entry name" value="6hp_glycosidase-like_sf"/>
</dbReference>
<sequence length="954" mass="107108">MSDQAVIFDLDGVLTDTSEYHYHAWHRLADEENLPFNRQINEQLRGVSRQRSLEFILNGQTVDPAKLSEMMNRKNDYYVESLQNIAQQNLLPGMLAILQTLKARGTKLAVGSASKNAQFVLQRLGILPYFDVVADGHSVSQSKPAPDLFLFAAQQLGVSPDHCTVVEDATAGIEAALAAGMWAVGIGPQERVGRAHVHFADTQALCDADLETIIHKLGNSEQGWLVTENEYTPAKLNHKETIFTIGNGYLCSRGAYPERHENENRTTFIHGVFDDMPVSFTELANVPDWTNLELFVAGERFSLAEPEGEILAYRRQLNLKTGLLQRQLTWRSPQGRMIRLEDERWCSLANQHLVGLRCAITPLNFSGQIELHTGLMGHTDNQGLRHMDILDQGNAAGLIWLHSQTRHTHIEIGQAMQVTAQGSELGTLWQTVWDSWGQPTLFISAAATVGQAITITKLVSTVTSQDSEDVGQRAIELLRGADYGRIQTNSIAEWAKTWANSDVIIEGDPKAQLAMRFNLFQLLIAVPRQNERVSIGAKALSGYGYRGHAFWDTEVFILPFFTFTQPRLARNLLMYRYHNLPGAREKAAMNGFEGAQFPWESAADGTEVTPRWVPSFEDPTELIRIWPGDIEIHITADIAYATWLYWQATADDAWMRDYGVALILEGAVFWGSRVEQEADGYYHLRDVIGPDEYHDHVDDNAYTNQMVAWHLQTALDMLAWLRAHAPTRHAQLVESLDLTAVRLQLWNSVSQRMFINQNTDGLIEQFSGYFDLIDADIAVLRDPARTQSMHTILGIEGANQAQVLKQPDVLMLLYLLRNQYSPEEIKVNWDYYHPRTDHEHGSSLGPAITAILACLMADPEEGYAHFMRAATVDLENSRLNADDGIHAASAGALWLATVFGFAGLRLEPEKYAFSPQLPSHWTRLAFSLELRGEKMWVEIRPGQSVTVKNQGKEA</sequence>
<dbReference type="SFLD" id="SFLDS00003">
    <property type="entry name" value="Haloacid_Dehalogenase"/>
    <property type="match status" value="1"/>
</dbReference>
<protein>
    <submittedName>
        <fullName evidence="5">Maltose phosphorylase / Trehalose phosphorylase</fullName>
        <ecNumber evidence="5">2.4.1.64</ecNumber>
        <ecNumber evidence="5">2.4.1.8</ecNumber>
    </submittedName>
</protein>
<dbReference type="Pfam" id="PF03636">
    <property type="entry name" value="Glyco_hydro_65N"/>
    <property type="match status" value="1"/>
</dbReference>
<feature type="domain" description="Glycoside hydrolase family 65 N-terminal" evidence="4">
    <location>
        <begin position="227"/>
        <end position="465"/>
    </location>
</feature>
<dbReference type="Gene3D" id="2.70.98.40">
    <property type="entry name" value="Glycoside hydrolase, family 65, N-terminal domain"/>
    <property type="match status" value="1"/>
</dbReference>
<organism evidence="5">
    <name type="scientific">hydrothermal vent metagenome</name>
    <dbReference type="NCBI Taxonomy" id="652676"/>
    <lineage>
        <taxon>unclassified sequences</taxon>
        <taxon>metagenomes</taxon>
        <taxon>ecological metagenomes</taxon>
    </lineage>
</organism>
<dbReference type="SFLD" id="SFLDG01129">
    <property type="entry name" value="C1.5:_HAD__Beta-PGM__Phosphata"/>
    <property type="match status" value="1"/>
</dbReference>
<dbReference type="InterPro" id="IPR005196">
    <property type="entry name" value="Glyco_hydro_65_N"/>
</dbReference>
<dbReference type="InterPro" id="IPR006439">
    <property type="entry name" value="HAD-SF_hydro_IA"/>
</dbReference>
<dbReference type="PANTHER" id="PTHR11051:SF8">
    <property type="entry name" value="PROTEIN-GLUCOSYLGALACTOSYLHYDROXYLYSINE GLUCOSIDASE"/>
    <property type="match status" value="1"/>
</dbReference>
<dbReference type="InterPro" id="IPR023198">
    <property type="entry name" value="PGP-like_dom2"/>
</dbReference>
<dbReference type="GO" id="GO:0000287">
    <property type="term" value="F:magnesium ion binding"/>
    <property type="evidence" value="ECO:0007669"/>
    <property type="project" value="InterPro"/>
</dbReference>
<dbReference type="Pfam" id="PF03632">
    <property type="entry name" value="Glyco_hydro_65m"/>
    <property type="match status" value="1"/>
</dbReference>
<feature type="domain" description="Glycoside hydrolase family 65 C-terminal" evidence="3">
    <location>
        <begin position="905"/>
        <end position="948"/>
    </location>
</feature>
<dbReference type="GO" id="GO:0004553">
    <property type="term" value="F:hydrolase activity, hydrolyzing O-glycosyl compounds"/>
    <property type="evidence" value="ECO:0007669"/>
    <property type="project" value="TreeGrafter"/>
</dbReference>
<dbReference type="Gene3D" id="1.50.10.10">
    <property type="match status" value="1"/>
</dbReference>
<dbReference type="SUPFAM" id="SSF56784">
    <property type="entry name" value="HAD-like"/>
    <property type="match status" value="1"/>
</dbReference>
<dbReference type="Gene3D" id="2.60.420.10">
    <property type="entry name" value="Maltose phosphorylase, domain 3"/>
    <property type="match status" value="1"/>
</dbReference>
<dbReference type="Pfam" id="PF03633">
    <property type="entry name" value="Glyco_hydro_65C"/>
    <property type="match status" value="1"/>
</dbReference>
<keyword evidence="5" id="KW-0808">Transferase</keyword>
<dbReference type="Pfam" id="PF00702">
    <property type="entry name" value="Hydrolase"/>
    <property type="match status" value="1"/>
</dbReference>
<dbReference type="EC" id="2.4.1.8" evidence="5"/>
<dbReference type="InterPro" id="IPR036412">
    <property type="entry name" value="HAD-like_sf"/>
</dbReference>
<proteinExistence type="inferred from homology"/>
<dbReference type="PANTHER" id="PTHR11051">
    <property type="entry name" value="GLYCOSYL HYDROLASE-RELATED"/>
    <property type="match status" value="1"/>
</dbReference>
<dbReference type="SFLD" id="SFLDG01135">
    <property type="entry name" value="C1.5.6:_HAD__Beta-PGM__Phospha"/>
    <property type="match status" value="1"/>
</dbReference>
<evidence type="ECO:0000313" key="5">
    <source>
        <dbReference type="EMBL" id="VAW42237.1"/>
    </source>
</evidence>
<dbReference type="InterPro" id="IPR005195">
    <property type="entry name" value="Glyco_hydro_65_M"/>
</dbReference>
<name>A0A3B0VUT1_9ZZZZ</name>
<dbReference type="InterPro" id="IPR023214">
    <property type="entry name" value="HAD_sf"/>
</dbReference>
<dbReference type="InterPro" id="IPR011013">
    <property type="entry name" value="Gal_mutarotase_sf_dom"/>
</dbReference>
<reference evidence="5" key="1">
    <citation type="submission" date="2018-06" db="EMBL/GenBank/DDBJ databases">
        <authorList>
            <person name="Zhirakovskaya E."/>
        </authorList>
    </citation>
    <scope>NUCLEOTIDE SEQUENCE</scope>
</reference>
<dbReference type="Gene3D" id="3.40.50.1000">
    <property type="entry name" value="HAD superfamily/HAD-like"/>
    <property type="match status" value="1"/>
</dbReference>
<dbReference type="InterPro" id="IPR010972">
    <property type="entry name" value="Beta-PGM"/>
</dbReference>
<dbReference type="InterPro" id="IPR005194">
    <property type="entry name" value="Glyco_hydro_65_C"/>
</dbReference>
<dbReference type="CDD" id="cd02598">
    <property type="entry name" value="HAD_BPGM"/>
    <property type="match status" value="1"/>
</dbReference>
<evidence type="ECO:0000259" key="2">
    <source>
        <dbReference type="Pfam" id="PF03632"/>
    </source>
</evidence>
<dbReference type="InterPro" id="IPR010976">
    <property type="entry name" value="B-phosphoglucomutase_hydrolase"/>
</dbReference>
<dbReference type="AlphaFoldDB" id="A0A3B0VUT1"/>
<dbReference type="GO" id="GO:0005975">
    <property type="term" value="P:carbohydrate metabolic process"/>
    <property type="evidence" value="ECO:0007669"/>
    <property type="project" value="InterPro"/>
</dbReference>
<dbReference type="NCBIfam" id="TIGR01509">
    <property type="entry name" value="HAD-SF-IA-v3"/>
    <property type="match status" value="1"/>
</dbReference>
<evidence type="ECO:0000259" key="4">
    <source>
        <dbReference type="Pfam" id="PF03636"/>
    </source>
</evidence>
<dbReference type="EMBL" id="UOEU01000903">
    <property type="protein sequence ID" value="VAW42237.1"/>
    <property type="molecule type" value="Genomic_DNA"/>
</dbReference>
<gene>
    <name evidence="5" type="ORF">MNBD_CHLOROFLEXI01-3828</name>
</gene>
<dbReference type="GO" id="GO:0047656">
    <property type="term" value="F:alpha,alpha-trehalose phosphorylase activity"/>
    <property type="evidence" value="ECO:0007669"/>
    <property type="project" value="UniProtKB-EC"/>
</dbReference>
<dbReference type="InterPro" id="IPR008928">
    <property type="entry name" value="6-hairpin_glycosidase_sf"/>
</dbReference>
<dbReference type="SUPFAM" id="SSF48208">
    <property type="entry name" value="Six-hairpin glycosidases"/>
    <property type="match status" value="1"/>
</dbReference>
<evidence type="ECO:0000259" key="3">
    <source>
        <dbReference type="Pfam" id="PF03633"/>
    </source>
</evidence>
<dbReference type="Gene3D" id="1.10.150.240">
    <property type="entry name" value="Putative phosphatase, domain 2"/>
    <property type="match status" value="1"/>
</dbReference>
<dbReference type="EC" id="2.4.1.64" evidence="5"/>
<dbReference type="GO" id="GO:0008801">
    <property type="term" value="F:beta-phosphoglucomutase activity"/>
    <property type="evidence" value="ECO:0007669"/>
    <property type="project" value="InterPro"/>
</dbReference>
<dbReference type="InterPro" id="IPR037018">
    <property type="entry name" value="GH65_N"/>
</dbReference>